<name>A0AAU9LL71_9ASTR</name>
<evidence type="ECO:0000256" key="5">
    <source>
        <dbReference type="ARBA" id="ARBA00022692"/>
    </source>
</evidence>
<evidence type="ECO:0000256" key="4">
    <source>
        <dbReference type="ARBA" id="ARBA00022617"/>
    </source>
</evidence>
<gene>
    <name evidence="15" type="ORF">LVIROSA_LOCUS1136</name>
</gene>
<evidence type="ECO:0000256" key="9">
    <source>
        <dbReference type="ARBA" id="ARBA00023004"/>
    </source>
</evidence>
<evidence type="ECO:0000259" key="14">
    <source>
        <dbReference type="PROSITE" id="PS50939"/>
    </source>
</evidence>
<dbReference type="GO" id="GO:0140571">
    <property type="term" value="F:transmembrane ascorbate ferrireductase activity"/>
    <property type="evidence" value="ECO:0007669"/>
    <property type="project" value="UniProtKB-EC"/>
</dbReference>
<keyword evidence="3" id="KW-0813">Transport</keyword>
<keyword evidence="4" id="KW-0349">Heme</keyword>
<reference evidence="15 16" key="1">
    <citation type="submission" date="2022-01" db="EMBL/GenBank/DDBJ databases">
        <authorList>
            <person name="Xiong W."/>
            <person name="Schranz E."/>
        </authorList>
    </citation>
    <scope>NUCLEOTIDE SEQUENCE [LARGE SCALE GENOMIC DNA]</scope>
</reference>
<evidence type="ECO:0000256" key="13">
    <source>
        <dbReference type="SAM" id="Phobius"/>
    </source>
</evidence>
<dbReference type="Proteomes" id="UP001157418">
    <property type="component" value="Unassembled WGS sequence"/>
</dbReference>
<feature type="transmembrane region" description="Helical" evidence="13">
    <location>
        <begin position="196"/>
        <end position="218"/>
    </location>
</feature>
<dbReference type="FunFam" id="1.20.120.1770:FF:000001">
    <property type="entry name" value="Cytochrome b reductase 1"/>
    <property type="match status" value="1"/>
</dbReference>
<dbReference type="InterPro" id="IPR043205">
    <property type="entry name" value="CYB561/CYBRD1-like"/>
</dbReference>
<dbReference type="PANTHER" id="PTHR10106">
    <property type="entry name" value="CYTOCHROME B561-RELATED"/>
    <property type="match status" value="1"/>
</dbReference>
<evidence type="ECO:0000256" key="6">
    <source>
        <dbReference type="ARBA" id="ARBA00022723"/>
    </source>
</evidence>
<comment type="caution">
    <text evidence="15">The sequence shown here is derived from an EMBL/GenBank/DDBJ whole genome shotgun (WGS) entry which is preliminary data.</text>
</comment>
<accession>A0AAU9LL71</accession>
<evidence type="ECO:0000256" key="7">
    <source>
        <dbReference type="ARBA" id="ARBA00022982"/>
    </source>
</evidence>
<feature type="transmembrane region" description="Helical" evidence="13">
    <location>
        <begin position="155"/>
        <end position="176"/>
    </location>
</feature>
<dbReference type="GO" id="GO:0016020">
    <property type="term" value="C:membrane"/>
    <property type="evidence" value="ECO:0007669"/>
    <property type="project" value="UniProtKB-SubCell"/>
</dbReference>
<protein>
    <recommendedName>
        <fullName evidence="11">ascorbate ferrireductase (transmembrane)</fullName>
        <ecNumber evidence="11">7.2.1.3</ecNumber>
    </recommendedName>
</protein>
<feature type="domain" description="Cytochrome b561" evidence="14">
    <location>
        <begin position="13"/>
        <end position="213"/>
    </location>
</feature>
<dbReference type="PROSITE" id="PS50939">
    <property type="entry name" value="CYTOCHROME_B561"/>
    <property type="match status" value="1"/>
</dbReference>
<evidence type="ECO:0000256" key="1">
    <source>
        <dbReference type="ARBA" id="ARBA00001970"/>
    </source>
</evidence>
<organism evidence="15 16">
    <name type="scientific">Lactuca virosa</name>
    <dbReference type="NCBI Taxonomy" id="75947"/>
    <lineage>
        <taxon>Eukaryota</taxon>
        <taxon>Viridiplantae</taxon>
        <taxon>Streptophyta</taxon>
        <taxon>Embryophyta</taxon>
        <taxon>Tracheophyta</taxon>
        <taxon>Spermatophyta</taxon>
        <taxon>Magnoliopsida</taxon>
        <taxon>eudicotyledons</taxon>
        <taxon>Gunneridae</taxon>
        <taxon>Pentapetalae</taxon>
        <taxon>asterids</taxon>
        <taxon>campanulids</taxon>
        <taxon>Asterales</taxon>
        <taxon>Asteraceae</taxon>
        <taxon>Cichorioideae</taxon>
        <taxon>Cichorieae</taxon>
        <taxon>Lactucinae</taxon>
        <taxon>Lactuca</taxon>
    </lineage>
</organism>
<keyword evidence="7" id="KW-0249">Electron transport</keyword>
<feature type="transmembrane region" description="Helical" evidence="13">
    <location>
        <begin position="12"/>
        <end position="31"/>
    </location>
</feature>
<dbReference type="AlphaFoldDB" id="A0AAU9LL71"/>
<feature type="transmembrane region" description="Helical" evidence="13">
    <location>
        <begin position="122"/>
        <end position="143"/>
    </location>
</feature>
<comment type="catalytic activity">
    <reaction evidence="12">
        <text>Fe(3+)(out) + L-ascorbate(in) = monodehydro-L-ascorbate radical(in) + Fe(2+)(out) + H(+)</text>
        <dbReference type="Rhea" id="RHEA:30403"/>
        <dbReference type="ChEBI" id="CHEBI:15378"/>
        <dbReference type="ChEBI" id="CHEBI:29033"/>
        <dbReference type="ChEBI" id="CHEBI:29034"/>
        <dbReference type="ChEBI" id="CHEBI:38290"/>
        <dbReference type="ChEBI" id="CHEBI:59513"/>
        <dbReference type="EC" id="7.2.1.3"/>
    </reaction>
</comment>
<dbReference type="EMBL" id="CAKMRJ010000001">
    <property type="protein sequence ID" value="CAH1413163.1"/>
    <property type="molecule type" value="Genomic_DNA"/>
</dbReference>
<evidence type="ECO:0000256" key="2">
    <source>
        <dbReference type="ARBA" id="ARBA00004141"/>
    </source>
</evidence>
<keyword evidence="9" id="KW-0408">Iron</keyword>
<keyword evidence="8 13" id="KW-1133">Transmembrane helix</keyword>
<feature type="transmembrane region" description="Helical" evidence="13">
    <location>
        <begin position="81"/>
        <end position="102"/>
    </location>
</feature>
<keyword evidence="6" id="KW-0479">Metal-binding</keyword>
<evidence type="ECO:0000256" key="10">
    <source>
        <dbReference type="ARBA" id="ARBA00023136"/>
    </source>
</evidence>
<dbReference type="EC" id="7.2.1.3" evidence="11"/>
<keyword evidence="5 13" id="KW-0812">Transmembrane</keyword>
<keyword evidence="10 13" id="KW-0472">Membrane</keyword>
<evidence type="ECO:0000256" key="12">
    <source>
        <dbReference type="ARBA" id="ARBA00051575"/>
    </source>
</evidence>
<evidence type="ECO:0000256" key="3">
    <source>
        <dbReference type="ARBA" id="ARBA00022448"/>
    </source>
</evidence>
<evidence type="ECO:0000313" key="15">
    <source>
        <dbReference type="EMBL" id="CAH1413163.1"/>
    </source>
</evidence>
<evidence type="ECO:0000256" key="11">
    <source>
        <dbReference type="ARBA" id="ARBA00024225"/>
    </source>
</evidence>
<evidence type="ECO:0000313" key="16">
    <source>
        <dbReference type="Proteomes" id="UP001157418"/>
    </source>
</evidence>
<proteinExistence type="predicted"/>
<feature type="transmembrane region" description="Helical" evidence="13">
    <location>
        <begin position="51"/>
        <end position="69"/>
    </location>
</feature>
<comment type="subcellular location">
    <subcellularLocation>
        <location evidence="2">Membrane</location>
        <topology evidence="2">Multi-pass membrane protein</topology>
    </subcellularLocation>
</comment>
<comment type="cofactor">
    <cofactor evidence="1">
        <name>heme b</name>
        <dbReference type="ChEBI" id="CHEBI:60344"/>
    </cofactor>
</comment>
<dbReference type="Gene3D" id="1.20.120.1770">
    <property type="match status" value="1"/>
</dbReference>
<evidence type="ECO:0000256" key="8">
    <source>
        <dbReference type="ARBA" id="ARBA00022989"/>
    </source>
</evidence>
<keyword evidence="16" id="KW-1185">Reference proteome</keyword>
<dbReference type="GO" id="GO:0046872">
    <property type="term" value="F:metal ion binding"/>
    <property type="evidence" value="ECO:0007669"/>
    <property type="project" value="UniProtKB-KW"/>
</dbReference>
<dbReference type="SMART" id="SM00665">
    <property type="entry name" value="B561"/>
    <property type="match status" value="1"/>
</dbReference>
<dbReference type="InterPro" id="IPR006593">
    <property type="entry name" value="Cyt_b561/ferric_Rdtase_TM"/>
</dbReference>
<dbReference type="Pfam" id="PF03188">
    <property type="entry name" value="Cytochrom_B561"/>
    <property type="match status" value="1"/>
</dbReference>
<dbReference type="CDD" id="cd08766">
    <property type="entry name" value="Cyt_b561_ACYB-1_like"/>
    <property type="match status" value="1"/>
</dbReference>
<sequence>MVVPVVKFPIFLCVRSVGVLVLILVLIWNVHYRGGLSLFSKNKALLFNVHPVMMVTGLLLLNGEAMLAYKTISGTKAFKKLVHLLLQFLAFILSLIGLWAVWKFHNDKGIDNFYSLHSWLGLASLLLFAIQWGVGFATFWYPCSSTKIKGSLMTWHVFFEVYIYTLALASCITGVLEKMTFLQMHKIISHYCVEAIFGECFGCFDGCIGWFCDFFVLFHLQMGKEMLFLDLSS</sequence>
<dbReference type="PANTHER" id="PTHR10106:SF48">
    <property type="entry name" value="ASCORBATE FERRIREDUCTASE (TRANSMEMBRANE)"/>
    <property type="match status" value="1"/>
</dbReference>